<dbReference type="GO" id="GO:0006511">
    <property type="term" value="P:ubiquitin-dependent protein catabolic process"/>
    <property type="evidence" value="ECO:0007669"/>
    <property type="project" value="TreeGrafter"/>
</dbReference>
<feature type="region of interest" description="Disordered" evidence="5">
    <location>
        <begin position="143"/>
        <end position="267"/>
    </location>
</feature>
<evidence type="ECO:0000256" key="5">
    <source>
        <dbReference type="SAM" id="MobiDB-lite"/>
    </source>
</evidence>
<evidence type="ECO:0000259" key="6">
    <source>
        <dbReference type="PROSITE" id="PS50089"/>
    </source>
</evidence>
<dbReference type="InterPro" id="IPR013083">
    <property type="entry name" value="Znf_RING/FYVE/PHD"/>
</dbReference>
<sequence length="373" mass="42035">MLVHSYQPIDLSARHLCTYMAWHRSVGEALWESHDGSHPFSIRDLEGTWMNVDCPREKYVIDGLKVTRTDARGARDFSLRWDAQCHRWEWGTRGRLFLEWMTRDAIAWVPSSHHARVWRWQRCVLPLVPSVLSWRPAAHQNQFDTATGPWRPLRHSGRVSADPYSSNRPGRHSHRYGVSTSLRPPPEVVHPPRSGNSNTSGSGTGGSGSVNQTPPAVDRSGHHGQQGQHERSQEHYRSPGGHGGHGGHGSHAGRDRRHRRQEADSRLPCGLTPVEVYDLLSRDITPEDYDTLLRLDARIAKPTASADVVDELPGVPLEDFQGESCSVCLTSFDDDDEVARLPCEHRFHRACISRWLSECRRTCPICAREATSA</sequence>
<dbReference type="PANTHER" id="PTHR45931">
    <property type="entry name" value="SI:CH211-59O9.10"/>
    <property type="match status" value="1"/>
</dbReference>
<keyword evidence="1" id="KW-0479">Metal-binding</keyword>
<proteinExistence type="predicted"/>
<dbReference type="GO" id="GO:0061630">
    <property type="term" value="F:ubiquitin protein ligase activity"/>
    <property type="evidence" value="ECO:0007669"/>
    <property type="project" value="TreeGrafter"/>
</dbReference>
<accession>A0A7S1FGH3</accession>
<dbReference type="InterPro" id="IPR051834">
    <property type="entry name" value="RING_finger_E3_ligase"/>
</dbReference>
<dbReference type="Gene3D" id="3.30.40.10">
    <property type="entry name" value="Zinc/RING finger domain, C3HC4 (zinc finger)"/>
    <property type="match status" value="1"/>
</dbReference>
<evidence type="ECO:0000256" key="1">
    <source>
        <dbReference type="ARBA" id="ARBA00022723"/>
    </source>
</evidence>
<dbReference type="AlphaFoldDB" id="A0A7S1FGH3"/>
<dbReference type="GO" id="GO:0005634">
    <property type="term" value="C:nucleus"/>
    <property type="evidence" value="ECO:0007669"/>
    <property type="project" value="TreeGrafter"/>
</dbReference>
<keyword evidence="2 4" id="KW-0863">Zinc-finger</keyword>
<feature type="compositionally biased region" description="Gly residues" evidence="5">
    <location>
        <begin position="240"/>
        <end position="250"/>
    </location>
</feature>
<dbReference type="EMBL" id="HBFQ01054522">
    <property type="protein sequence ID" value="CAD8864400.1"/>
    <property type="molecule type" value="Transcribed_RNA"/>
</dbReference>
<dbReference type="SUPFAM" id="SSF57850">
    <property type="entry name" value="RING/U-box"/>
    <property type="match status" value="1"/>
</dbReference>
<dbReference type="Pfam" id="PF13639">
    <property type="entry name" value="zf-RING_2"/>
    <property type="match status" value="1"/>
</dbReference>
<dbReference type="SMART" id="SM00184">
    <property type="entry name" value="RING"/>
    <property type="match status" value="1"/>
</dbReference>
<gene>
    <name evidence="7" type="ORF">NSCI0253_LOCUS38755</name>
</gene>
<dbReference type="PANTHER" id="PTHR45931:SF3">
    <property type="entry name" value="RING ZINC FINGER-CONTAINING PROTEIN"/>
    <property type="match status" value="1"/>
</dbReference>
<feature type="compositionally biased region" description="Basic and acidic residues" evidence="5">
    <location>
        <begin position="228"/>
        <end position="237"/>
    </location>
</feature>
<dbReference type="PROSITE" id="PS50089">
    <property type="entry name" value="ZF_RING_2"/>
    <property type="match status" value="1"/>
</dbReference>
<evidence type="ECO:0000256" key="4">
    <source>
        <dbReference type="PROSITE-ProRule" id="PRU00175"/>
    </source>
</evidence>
<dbReference type="InterPro" id="IPR001841">
    <property type="entry name" value="Znf_RING"/>
</dbReference>
<organism evidence="7">
    <name type="scientific">Noctiluca scintillans</name>
    <name type="common">Sea sparkle</name>
    <name type="synonym">Red tide dinoflagellate</name>
    <dbReference type="NCBI Taxonomy" id="2966"/>
    <lineage>
        <taxon>Eukaryota</taxon>
        <taxon>Sar</taxon>
        <taxon>Alveolata</taxon>
        <taxon>Dinophyceae</taxon>
        <taxon>Noctilucales</taxon>
        <taxon>Noctilucaceae</taxon>
        <taxon>Noctiluca</taxon>
    </lineage>
</organism>
<name>A0A7S1FGH3_NOCSC</name>
<keyword evidence="3" id="KW-0862">Zinc</keyword>
<feature type="domain" description="RING-type" evidence="6">
    <location>
        <begin position="325"/>
        <end position="366"/>
    </location>
</feature>
<evidence type="ECO:0000313" key="7">
    <source>
        <dbReference type="EMBL" id="CAD8864400.1"/>
    </source>
</evidence>
<evidence type="ECO:0000256" key="2">
    <source>
        <dbReference type="ARBA" id="ARBA00022771"/>
    </source>
</evidence>
<protein>
    <recommendedName>
        <fullName evidence="6">RING-type domain-containing protein</fullName>
    </recommendedName>
</protein>
<reference evidence="7" key="1">
    <citation type="submission" date="2021-01" db="EMBL/GenBank/DDBJ databases">
        <authorList>
            <person name="Corre E."/>
            <person name="Pelletier E."/>
            <person name="Niang G."/>
            <person name="Scheremetjew M."/>
            <person name="Finn R."/>
            <person name="Kale V."/>
            <person name="Holt S."/>
            <person name="Cochrane G."/>
            <person name="Meng A."/>
            <person name="Brown T."/>
            <person name="Cohen L."/>
        </authorList>
    </citation>
    <scope>NUCLEOTIDE SEQUENCE</scope>
</reference>
<evidence type="ECO:0000256" key="3">
    <source>
        <dbReference type="ARBA" id="ARBA00022833"/>
    </source>
</evidence>
<dbReference type="GO" id="GO:0008270">
    <property type="term" value="F:zinc ion binding"/>
    <property type="evidence" value="ECO:0007669"/>
    <property type="project" value="UniProtKB-KW"/>
</dbReference>